<organism evidence="1 2">
    <name type="scientific">Rhizobium phage RHph_TM30</name>
    <dbReference type="NCBI Taxonomy" id="2509764"/>
    <lineage>
        <taxon>Viruses</taxon>
        <taxon>Duplodnaviria</taxon>
        <taxon>Heunggongvirae</taxon>
        <taxon>Uroviricota</taxon>
        <taxon>Caudoviricetes</taxon>
        <taxon>Kleczkowskaviridae</taxon>
        <taxon>Cuauhnahuacvirus</taxon>
        <taxon>Cuauhnahuacvirus TM30</taxon>
    </lineage>
</organism>
<reference evidence="1 2" key="1">
    <citation type="submission" date="2020-01" db="EMBL/GenBank/DDBJ databases">
        <title>Patterns of diversity and host range of bacteriophage communities associated with bean-nodulatin bacteria.</title>
        <authorList>
            <person name="Vann Cauwenberghe J."/>
            <person name="Santamaria R.I."/>
            <person name="Bustos P."/>
            <person name="Juarez S."/>
            <person name="Gonzalez V."/>
        </authorList>
    </citation>
    <scope>NUCLEOTIDE SEQUENCE [LARGE SCALE GENOMIC DNA]</scope>
</reference>
<protein>
    <submittedName>
        <fullName evidence="1">Uncharacterized protein</fullName>
    </submittedName>
</protein>
<proteinExistence type="predicted"/>
<keyword evidence="2" id="KW-1185">Reference proteome</keyword>
<gene>
    <name evidence="1" type="ORF">EVB93_224</name>
</gene>
<accession>A0A7S5UWE0</accession>
<dbReference type="Proteomes" id="UP000629603">
    <property type="component" value="Segment"/>
</dbReference>
<evidence type="ECO:0000313" key="2">
    <source>
        <dbReference type="Proteomes" id="UP000629603"/>
    </source>
</evidence>
<name>A0A7S5UWE0_9CAUD</name>
<sequence>MSDKVLELVVIYRQTKSSTDLKNLLDTTILLVKSVRIIILNLRNVSNEDFDQDVCLDFISMILTGRDIQNPTYKIKSIIEFRIRNNSRTYRLDDGDMDVLEDMESSDYVDNRLLIDEIIRRETEGLPDRVVVQILYYVSNPAYIKNYIKMAPECPEKYVIVLKTYYIRRKIMDDKSKELNITVSKDRVANLLLMSGLYNTSPPAFVLLSLMKDFKNLLQFLVLFEGQSIKIPTIEQINHIFSDSSHVSTAFENDTLTINNKEMLASLVTDTDLSQIDADTKLNRFIDEYLSELINVATKNYDVIQTRLLKNIDYTDTKRVSEAYKIINQEMTAQIKLMGEIVSTLSTIKDIRSAIEMIKSNKEDNSSNSV</sequence>
<dbReference type="EMBL" id="MN988521">
    <property type="protein sequence ID" value="QIG71331.1"/>
    <property type="molecule type" value="Genomic_DNA"/>
</dbReference>
<evidence type="ECO:0000313" key="1">
    <source>
        <dbReference type="EMBL" id="QIG71331.1"/>
    </source>
</evidence>